<dbReference type="InterPro" id="IPR002569">
    <property type="entry name" value="Met_Sox_Rdtase_MsrA_dom"/>
</dbReference>
<comment type="function">
    <text evidence="4">Has an important function as a repair enzyme for proteins that have been inactivated by oxidation. Catalyzes the reversible oxidation-reduction of methionine sulfoxide in proteins to methionine.</text>
</comment>
<dbReference type="SUPFAM" id="SSF55068">
    <property type="entry name" value="Peptide methionine sulfoxide reductase"/>
    <property type="match status" value="1"/>
</dbReference>
<dbReference type="EC" id="1.8.4.11" evidence="4"/>
<comment type="similarity">
    <text evidence="4">Belongs to the MsrA Met sulfoxide reductase family.</text>
</comment>
<dbReference type="PANTHER" id="PTHR43774">
    <property type="entry name" value="PEPTIDE METHIONINE SULFOXIDE REDUCTASE"/>
    <property type="match status" value="1"/>
</dbReference>
<proteinExistence type="inferred from homology"/>
<reference evidence="6" key="1">
    <citation type="submission" date="2020-12" db="EMBL/GenBank/DDBJ databases">
        <title>Sedimentitalea sp. nov., isolated from sand in Incheon.</title>
        <authorList>
            <person name="Kim W."/>
        </authorList>
    </citation>
    <scope>NUCLEOTIDE SEQUENCE</scope>
    <source>
        <strain evidence="6">CAU 1593</strain>
    </source>
</reference>
<evidence type="ECO:0000259" key="5">
    <source>
        <dbReference type="Pfam" id="PF01625"/>
    </source>
</evidence>
<name>A0A8J7J220_9RHOB</name>
<keyword evidence="7" id="KW-1185">Reference proteome</keyword>
<dbReference type="InterPro" id="IPR036509">
    <property type="entry name" value="Met_Sox_Rdtase_MsrA_sf"/>
</dbReference>
<dbReference type="RefSeq" id="WP_199024835.1">
    <property type="nucleotide sequence ID" value="NZ_JAELVR010000006.1"/>
</dbReference>
<evidence type="ECO:0000256" key="4">
    <source>
        <dbReference type="HAMAP-Rule" id="MF_01401"/>
    </source>
</evidence>
<keyword evidence="1 4" id="KW-0560">Oxidoreductase</keyword>
<dbReference type="GO" id="GO:0008113">
    <property type="term" value="F:peptide-methionine (S)-S-oxide reductase activity"/>
    <property type="evidence" value="ECO:0007669"/>
    <property type="project" value="UniProtKB-UniRule"/>
</dbReference>
<dbReference type="PANTHER" id="PTHR43774:SF1">
    <property type="entry name" value="PEPTIDE METHIONINE SULFOXIDE REDUCTASE MSRA 2"/>
    <property type="match status" value="1"/>
</dbReference>
<organism evidence="6 7">
    <name type="scientific">Sedimentitalea arenosa</name>
    <dbReference type="NCBI Taxonomy" id="2798803"/>
    <lineage>
        <taxon>Bacteria</taxon>
        <taxon>Pseudomonadati</taxon>
        <taxon>Pseudomonadota</taxon>
        <taxon>Alphaproteobacteria</taxon>
        <taxon>Rhodobacterales</taxon>
        <taxon>Paracoccaceae</taxon>
        <taxon>Sedimentitalea</taxon>
    </lineage>
</organism>
<dbReference type="AlphaFoldDB" id="A0A8J7J220"/>
<dbReference type="NCBIfam" id="TIGR00401">
    <property type="entry name" value="msrA"/>
    <property type="match status" value="1"/>
</dbReference>
<evidence type="ECO:0000313" key="7">
    <source>
        <dbReference type="Proteomes" id="UP000619079"/>
    </source>
</evidence>
<dbReference type="HAMAP" id="MF_01401">
    <property type="entry name" value="MsrA"/>
    <property type="match status" value="1"/>
</dbReference>
<sequence length="220" mass="23807">MRMFDTLKPLTLMILIVVVLILRNGPARAGATETLTVAGGCFWCVEADFEKVRGVSEVVSGFTGGTVANPSYKQVVAGGTGHVEAVQIMFDPEVVSRAQLLNMFLRSVDPTDAGGQFCDRGESYATAIFVDDAEEKALAETAIREAEAALGQTVITPIRSKAPFYPADAGHQDYYKSDSLVLTRFGPRKKSVAYDLYRDACGRDQRVRQLWGDAAPFAGS</sequence>
<comment type="catalytic activity">
    <reaction evidence="2 4">
        <text>L-methionyl-[protein] + [thioredoxin]-disulfide + H2O = L-methionyl-(S)-S-oxide-[protein] + [thioredoxin]-dithiol</text>
        <dbReference type="Rhea" id="RHEA:14217"/>
        <dbReference type="Rhea" id="RHEA-COMP:10698"/>
        <dbReference type="Rhea" id="RHEA-COMP:10700"/>
        <dbReference type="Rhea" id="RHEA-COMP:12313"/>
        <dbReference type="Rhea" id="RHEA-COMP:12315"/>
        <dbReference type="ChEBI" id="CHEBI:15377"/>
        <dbReference type="ChEBI" id="CHEBI:16044"/>
        <dbReference type="ChEBI" id="CHEBI:29950"/>
        <dbReference type="ChEBI" id="CHEBI:44120"/>
        <dbReference type="ChEBI" id="CHEBI:50058"/>
        <dbReference type="EC" id="1.8.4.11"/>
    </reaction>
</comment>
<comment type="catalytic activity">
    <reaction evidence="3 4">
        <text>[thioredoxin]-disulfide + L-methionine + H2O = L-methionine (S)-S-oxide + [thioredoxin]-dithiol</text>
        <dbReference type="Rhea" id="RHEA:19993"/>
        <dbReference type="Rhea" id="RHEA-COMP:10698"/>
        <dbReference type="Rhea" id="RHEA-COMP:10700"/>
        <dbReference type="ChEBI" id="CHEBI:15377"/>
        <dbReference type="ChEBI" id="CHEBI:29950"/>
        <dbReference type="ChEBI" id="CHEBI:50058"/>
        <dbReference type="ChEBI" id="CHEBI:57844"/>
        <dbReference type="ChEBI" id="CHEBI:58772"/>
        <dbReference type="EC" id="1.8.4.11"/>
    </reaction>
</comment>
<evidence type="ECO:0000256" key="3">
    <source>
        <dbReference type="ARBA" id="ARBA00048782"/>
    </source>
</evidence>
<accession>A0A8J7J220</accession>
<comment type="caution">
    <text evidence="6">The sequence shown here is derived from an EMBL/GenBank/DDBJ whole genome shotgun (WGS) entry which is preliminary data.</text>
</comment>
<feature type="domain" description="Peptide methionine sulphoxide reductase MsrA" evidence="5">
    <location>
        <begin position="35"/>
        <end position="178"/>
    </location>
</feature>
<evidence type="ECO:0000256" key="1">
    <source>
        <dbReference type="ARBA" id="ARBA00023002"/>
    </source>
</evidence>
<protein>
    <recommendedName>
        <fullName evidence="4">Peptide methionine sulfoxide reductase MsrA</fullName>
        <shortName evidence="4">Protein-methionine-S-oxide reductase</shortName>
        <ecNumber evidence="4">1.8.4.11</ecNumber>
    </recommendedName>
    <alternativeName>
        <fullName evidence="4">Peptide-methionine (S)-S-oxide reductase</fullName>
        <shortName evidence="4">Peptide Met(O) reductase</shortName>
    </alternativeName>
</protein>
<dbReference type="Pfam" id="PF01625">
    <property type="entry name" value="PMSR"/>
    <property type="match status" value="1"/>
</dbReference>
<evidence type="ECO:0000256" key="2">
    <source>
        <dbReference type="ARBA" id="ARBA00047806"/>
    </source>
</evidence>
<dbReference type="EMBL" id="JAELVR010000006">
    <property type="protein sequence ID" value="MBJ6371965.1"/>
    <property type="molecule type" value="Genomic_DNA"/>
</dbReference>
<feature type="active site" evidence="4">
    <location>
        <position position="41"/>
    </location>
</feature>
<gene>
    <name evidence="4 6" type="primary">msrA</name>
    <name evidence="6" type="ORF">JF290_10545</name>
</gene>
<dbReference type="Proteomes" id="UP000619079">
    <property type="component" value="Unassembled WGS sequence"/>
</dbReference>
<dbReference type="Gene3D" id="3.30.1060.10">
    <property type="entry name" value="Peptide methionine sulphoxide reductase MsrA"/>
    <property type="match status" value="1"/>
</dbReference>
<evidence type="ECO:0000313" key="6">
    <source>
        <dbReference type="EMBL" id="MBJ6371965.1"/>
    </source>
</evidence>